<keyword evidence="2" id="KW-0812">Transmembrane</keyword>
<dbReference type="OrthoDB" id="9769707at2"/>
<gene>
    <name evidence="7" type="ORF">FMM02_09860</name>
</gene>
<keyword evidence="8" id="KW-1185">Reference proteome</keyword>
<reference evidence="7 8" key="1">
    <citation type="submission" date="2019-07" db="EMBL/GenBank/DDBJ databases">
        <title>Sphingomonas AE3 Genome sequencing and assembly.</title>
        <authorList>
            <person name="Kim H."/>
        </authorList>
    </citation>
    <scope>NUCLEOTIDE SEQUENCE [LARGE SCALE GENOMIC DNA]</scope>
    <source>
        <strain evidence="7 8">AE3</strain>
    </source>
</reference>
<feature type="signal peptide" evidence="5">
    <location>
        <begin position="1"/>
        <end position="37"/>
    </location>
</feature>
<evidence type="ECO:0000313" key="7">
    <source>
        <dbReference type="EMBL" id="QDP20230.1"/>
    </source>
</evidence>
<organism evidence="7 8">
    <name type="scientific">Sphingomonas xanthus</name>
    <dbReference type="NCBI Taxonomy" id="2594473"/>
    <lineage>
        <taxon>Bacteria</taxon>
        <taxon>Pseudomonadati</taxon>
        <taxon>Pseudomonadota</taxon>
        <taxon>Alphaproteobacteria</taxon>
        <taxon>Sphingomonadales</taxon>
        <taxon>Sphingomonadaceae</taxon>
        <taxon>Sphingomonas</taxon>
    </lineage>
</organism>
<accession>A0A516ITN1</accession>
<evidence type="ECO:0000256" key="4">
    <source>
        <dbReference type="SAM" id="MobiDB-lite"/>
    </source>
</evidence>
<dbReference type="InterPro" id="IPR000184">
    <property type="entry name" value="Bac_surfAg_D15"/>
</dbReference>
<dbReference type="GO" id="GO:0019867">
    <property type="term" value="C:outer membrane"/>
    <property type="evidence" value="ECO:0007669"/>
    <property type="project" value="InterPro"/>
</dbReference>
<dbReference type="RefSeq" id="WP_147494678.1">
    <property type="nucleotide sequence ID" value="NZ_CP041659.1"/>
</dbReference>
<dbReference type="Gene3D" id="2.40.160.50">
    <property type="entry name" value="membrane protein fhac: a member of the omp85/tpsb transporter family"/>
    <property type="match status" value="1"/>
</dbReference>
<dbReference type="EMBL" id="CP041659">
    <property type="protein sequence ID" value="QDP20230.1"/>
    <property type="molecule type" value="Genomic_DNA"/>
</dbReference>
<feature type="compositionally biased region" description="Low complexity" evidence="4">
    <location>
        <begin position="46"/>
        <end position="58"/>
    </location>
</feature>
<dbReference type="Proteomes" id="UP000321857">
    <property type="component" value="Chromosome"/>
</dbReference>
<keyword evidence="3" id="KW-0472">Membrane</keyword>
<dbReference type="PANTHER" id="PTHR12815:SF42">
    <property type="entry name" value="BACTERIAL SURFACE ANTIGEN (D15) DOMAIN-CONTAINING PROTEIN"/>
    <property type="match status" value="1"/>
</dbReference>
<proteinExistence type="predicted"/>
<comment type="subcellular location">
    <subcellularLocation>
        <location evidence="1">Membrane</location>
    </subcellularLocation>
</comment>
<dbReference type="InterPro" id="IPR039910">
    <property type="entry name" value="D15-like"/>
</dbReference>
<feature type="chain" id="PRO_5022117946" evidence="5">
    <location>
        <begin position="38"/>
        <end position="674"/>
    </location>
</feature>
<keyword evidence="2" id="KW-1134">Transmembrane beta strand</keyword>
<evidence type="ECO:0000256" key="2">
    <source>
        <dbReference type="ARBA" id="ARBA00022452"/>
    </source>
</evidence>
<sequence length="674" mass="72603">MGKRRAGRGTALPWQKASLLLGCAGMLLGAVPARALAQHSAEPGELDPSAPLDPLPDLGVDWPDMEQPDAQPIEPLPGEMVQPSPERTTTVDDAAATRRYRWTLTGLEDIEAEELIRKGFDERSTLEQDDDEPANAAQLDRRAKADAELLLELLRSQGYYDASVEPRIELAGSELLVEMTAEPGPRYRFESVDLPGLAAAAGGEAEALRSAFAVKAGDPVIAQRVIDAGIALQVALGERGFATAKVGQQDIVIDHEEQVARLVLPVTPGPIARFGQISVTGQPPFSSRHIQTIARFDPGDRFEQSEVNDLRRALIATGLVSSVEVETVPRNDGELIDLAVKLEPAPMRTIAGELGYGSGEGVRAEASWQHRNFFNPEGALTVRGVVGMQEQLAAVSVRRNNWLRRDQVLNLQALASHVDRKAYEARTASLSAGFERQSNFIWQKKWTWSLGAELVATDERDTIEATGEPRRRTFFIGALPGSLGYDGSDDLLDPTTGFRLTGRLSPELSLQGGTFAYARAQVDASAYRPIGDRVVAAGRIRLGSILGARRDDIAPSRRFYAGGGGSVRGYGYQRIGPRDIDNVPIGGRSLAEFSLEARIRLNAFGGNLGIVPFIDGGTLSTTATPDFSKWQIGAGIGARYYSSFGPIRIDVGTPLNPQPGDGRVAVVVSLGQAF</sequence>
<dbReference type="KEGG" id="sxa:FMM02_09860"/>
<dbReference type="Pfam" id="PF01103">
    <property type="entry name" value="Omp85"/>
    <property type="match status" value="1"/>
</dbReference>
<evidence type="ECO:0000256" key="5">
    <source>
        <dbReference type="SAM" id="SignalP"/>
    </source>
</evidence>
<feature type="region of interest" description="Disordered" evidence="4">
    <location>
        <begin position="37"/>
        <end position="91"/>
    </location>
</feature>
<name>A0A516ITN1_9SPHN</name>
<dbReference type="AlphaFoldDB" id="A0A516ITN1"/>
<dbReference type="InterPro" id="IPR034746">
    <property type="entry name" value="POTRA"/>
</dbReference>
<evidence type="ECO:0000313" key="8">
    <source>
        <dbReference type="Proteomes" id="UP000321857"/>
    </source>
</evidence>
<feature type="domain" description="POTRA" evidence="6">
    <location>
        <begin position="272"/>
        <end position="345"/>
    </location>
</feature>
<dbReference type="Gene3D" id="3.10.20.310">
    <property type="entry name" value="membrane protein fhac"/>
    <property type="match status" value="1"/>
</dbReference>
<dbReference type="PANTHER" id="PTHR12815">
    <property type="entry name" value="SORTING AND ASSEMBLY MACHINERY SAMM50 PROTEIN FAMILY MEMBER"/>
    <property type="match status" value="1"/>
</dbReference>
<evidence type="ECO:0000259" key="6">
    <source>
        <dbReference type="PROSITE" id="PS51779"/>
    </source>
</evidence>
<protein>
    <submittedName>
        <fullName evidence="7">BamA/TamA family outer membrane protein</fullName>
    </submittedName>
</protein>
<evidence type="ECO:0000256" key="1">
    <source>
        <dbReference type="ARBA" id="ARBA00004370"/>
    </source>
</evidence>
<evidence type="ECO:0000256" key="3">
    <source>
        <dbReference type="ARBA" id="ARBA00023136"/>
    </source>
</evidence>
<dbReference type="PROSITE" id="PS51779">
    <property type="entry name" value="POTRA"/>
    <property type="match status" value="1"/>
</dbReference>
<keyword evidence="5" id="KW-0732">Signal</keyword>